<organism evidence="2 3">
    <name type="scientific">Tetranychus urticae</name>
    <name type="common">Two-spotted spider mite</name>
    <dbReference type="NCBI Taxonomy" id="32264"/>
    <lineage>
        <taxon>Eukaryota</taxon>
        <taxon>Metazoa</taxon>
        <taxon>Ecdysozoa</taxon>
        <taxon>Arthropoda</taxon>
        <taxon>Chelicerata</taxon>
        <taxon>Arachnida</taxon>
        <taxon>Acari</taxon>
        <taxon>Acariformes</taxon>
        <taxon>Trombidiformes</taxon>
        <taxon>Prostigmata</taxon>
        <taxon>Eleutherengona</taxon>
        <taxon>Raphignathae</taxon>
        <taxon>Tetranychoidea</taxon>
        <taxon>Tetranychidae</taxon>
        <taxon>Tetranychus</taxon>
    </lineage>
</organism>
<name>T1KQE9_TETUR</name>
<feature type="transmembrane region" description="Helical" evidence="1">
    <location>
        <begin position="55"/>
        <end position="74"/>
    </location>
</feature>
<proteinExistence type="predicted"/>
<feature type="transmembrane region" description="Helical" evidence="1">
    <location>
        <begin position="385"/>
        <end position="403"/>
    </location>
</feature>
<dbReference type="HOGENOM" id="CLU_2309544_0_0_1"/>
<protein>
    <submittedName>
        <fullName evidence="2">Uncharacterized protein</fullName>
    </submittedName>
</protein>
<reference evidence="3" key="1">
    <citation type="submission" date="2011-08" db="EMBL/GenBank/DDBJ databases">
        <authorList>
            <person name="Rombauts S."/>
        </authorList>
    </citation>
    <scope>NUCLEOTIDE SEQUENCE</scope>
    <source>
        <strain evidence="3">London</strain>
    </source>
</reference>
<evidence type="ECO:0000313" key="3">
    <source>
        <dbReference type="Proteomes" id="UP000015104"/>
    </source>
</evidence>
<feature type="transmembrane region" description="Helical" evidence="1">
    <location>
        <begin position="192"/>
        <end position="213"/>
    </location>
</feature>
<keyword evidence="1" id="KW-0472">Membrane</keyword>
<keyword evidence="1" id="KW-0812">Transmembrane</keyword>
<feature type="transmembrane region" description="Helical" evidence="1">
    <location>
        <begin position="306"/>
        <end position="329"/>
    </location>
</feature>
<feature type="transmembrane region" description="Helical" evidence="1">
    <location>
        <begin position="94"/>
        <end position="114"/>
    </location>
</feature>
<feature type="transmembrane region" description="Helical" evidence="1">
    <location>
        <begin position="279"/>
        <end position="300"/>
    </location>
</feature>
<accession>T1KQE9</accession>
<reference evidence="2" key="2">
    <citation type="submission" date="2015-06" db="UniProtKB">
        <authorList>
            <consortium name="EnsemblMetazoa"/>
        </authorList>
    </citation>
    <scope>IDENTIFICATION</scope>
</reference>
<sequence>MILKKLFTFLLPRKVDQHPNRLLNYDLEDDLTNLHLINFKLPSIEKVGHRHVNNIIFDVFCWINSIKVVWFYWIDIPMAKRFGDLSLFYGESRYYGLAYDAIGFTYINVTYFIAHFDHFQRKCFHWFRNYNQIFQSDHHYVNMLNRSRWNRVRKLINLVYIYLWIFTRFLVLPAATVIYLSPMFMVDHPMDLLTNVPAAFLACWAGFYAYNLVRMSVFLGISYSLIMHYSLELNLDHLRKLQTRKTIAYSQVQTFFHHYLAIYNEAFEANKFMSKLTGVLYSGTFLESLVCMYVSFIAPSPLSTRIIFLGLLNVHVTLNIIIITLTFIYPQRLDQMIRNNIHKLLTRSIIKPAIKIKLEEALFMMESYPMGFRCFHFFRFNSSSLLLTLLELGAHMLLIVLAVPRVNH</sequence>
<dbReference type="Proteomes" id="UP000015104">
    <property type="component" value="Unassembled WGS sequence"/>
</dbReference>
<evidence type="ECO:0000256" key="1">
    <source>
        <dbReference type="SAM" id="Phobius"/>
    </source>
</evidence>
<evidence type="ECO:0000313" key="2">
    <source>
        <dbReference type="EnsemblMetazoa" id="tetur17g03880.1"/>
    </source>
</evidence>
<dbReference type="EnsemblMetazoa" id="tetur17g03880.1">
    <property type="protein sequence ID" value="tetur17g03880.1"/>
    <property type="gene ID" value="tetur17g03880"/>
</dbReference>
<feature type="transmembrane region" description="Helical" evidence="1">
    <location>
        <begin position="155"/>
        <end position="180"/>
    </location>
</feature>
<dbReference type="EMBL" id="CAEY01000349">
    <property type="status" value="NOT_ANNOTATED_CDS"/>
    <property type="molecule type" value="Genomic_DNA"/>
</dbReference>
<keyword evidence="1" id="KW-1133">Transmembrane helix</keyword>
<keyword evidence="3" id="KW-1185">Reference proteome</keyword>
<dbReference type="AlphaFoldDB" id="T1KQE9"/>